<sequence>MPVVTPLFLALGLAGPLPPPADHLLNPDFDTGMSDWRYYLDRGAGGKLEWDATRGSPAVGSARAGNIFHGDRYDAWGQCVKLAPGAFTLRAQVAAQVAAGNRCELRIAVLNQPDCNTTAVPLRDLKAYNTLNDGTFEAVTISDTAPGQAGAAWVFLGHIRVDAAAYGDSYCNFDHVELTGNAVFRSGFDAQ</sequence>
<dbReference type="Gene3D" id="2.60.120.260">
    <property type="entry name" value="Galactose-binding domain-like"/>
    <property type="match status" value="1"/>
</dbReference>
<proteinExistence type="predicted"/>
<dbReference type="RefSeq" id="WP_263541004.1">
    <property type="nucleotide sequence ID" value="NZ_JAOVZO020000019.1"/>
</dbReference>
<organism evidence="1 2">
    <name type="scientific">Tahibacter soli</name>
    <dbReference type="NCBI Taxonomy" id="2983605"/>
    <lineage>
        <taxon>Bacteria</taxon>
        <taxon>Pseudomonadati</taxon>
        <taxon>Pseudomonadota</taxon>
        <taxon>Gammaproteobacteria</taxon>
        <taxon>Lysobacterales</taxon>
        <taxon>Rhodanobacteraceae</taxon>
        <taxon>Tahibacter</taxon>
    </lineage>
</organism>
<name>A0A9X3YLR3_9GAMM</name>
<protein>
    <submittedName>
        <fullName evidence="1">Uncharacterized protein</fullName>
    </submittedName>
</protein>
<dbReference type="Proteomes" id="UP001139971">
    <property type="component" value="Unassembled WGS sequence"/>
</dbReference>
<comment type="caution">
    <text evidence="1">The sequence shown here is derived from an EMBL/GenBank/DDBJ whole genome shotgun (WGS) entry which is preliminary data.</text>
</comment>
<reference evidence="1" key="1">
    <citation type="submission" date="2023-02" db="EMBL/GenBank/DDBJ databases">
        <title>Tahibacter soli sp. nov. isolated from soil.</title>
        <authorList>
            <person name="Baek J.H."/>
            <person name="Lee J.K."/>
            <person name="Choi D.G."/>
            <person name="Jeon C.O."/>
        </authorList>
    </citation>
    <scope>NUCLEOTIDE SEQUENCE</scope>
    <source>
        <strain evidence="1">BL</strain>
    </source>
</reference>
<accession>A0A9X3YLR3</accession>
<gene>
    <name evidence="1" type="ORF">OD750_019580</name>
</gene>
<dbReference type="EMBL" id="JAOVZO020000019">
    <property type="protein sequence ID" value="MDC8014751.1"/>
    <property type="molecule type" value="Genomic_DNA"/>
</dbReference>
<evidence type="ECO:0000313" key="2">
    <source>
        <dbReference type="Proteomes" id="UP001139971"/>
    </source>
</evidence>
<evidence type="ECO:0000313" key="1">
    <source>
        <dbReference type="EMBL" id="MDC8014751.1"/>
    </source>
</evidence>
<keyword evidence="2" id="KW-1185">Reference proteome</keyword>
<dbReference type="AlphaFoldDB" id="A0A9X3YLR3"/>